<name>A0A1S6KRD1_SALEN</name>
<organism evidence="1">
    <name type="scientific">Salmonella enteritidis</name>
    <dbReference type="NCBI Taxonomy" id="149539"/>
    <lineage>
        <taxon>Bacteria</taxon>
        <taxon>Pseudomonadati</taxon>
        <taxon>Pseudomonadota</taxon>
        <taxon>Gammaproteobacteria</taxon>
        <taxon>Enterobacterales</taxon>
        <taxon>Enterobacteriaceae</taxon>
        <taxon>Salmonella</taxon>
    </lineage>
</organism>
<evidence type="ECO:0000313" key="1">
    <source>
        <dbReference type="EMBL" id="AQT23912.1"/>
    </source>
</evidence>
<protein>
    <submittedName>
        <fullName evidence="1">Uncharacterized protein</fullName>
    </submittedName>
</protein>
<geneLocation type="plasmid" evidence="1">
    <name>unnamed</name>
</geneLocation>
<dbReference type="AlphaFoldDB" id="A0A1S6KRD1"/>
<proteinExistence type="predicted"/>
<accession>A0A1S6KRD1</accession>
<sequence>MKGSHVTFIIHRDLYLQDDTTAAMWTFTPRYIDVTVK</sequence>
<reference evidence="1" key="1">
    <citation type="submission" date="2016-12" db="EMBL/GenBank/DDBJ databases">
        <title>Fusion of virulence plasmid pSEN and IncHI2 resistance plasmid in Salmonella enteritidis.</title>
        <authorList>
            <person name="Wong M.H."/>
            <person name="Chen S."/>
        </authorList>
    </citation>
    <scope>NUCLEOTIDE SEQUENCE</scope>
    <source>
        <strain evidence="1">SE380</strain>
        <plasmid evidence="1">unnamed</plasmid>
    </source>
</reference>
<dbReference type="EMBL" id="KY401053">
    <property type="protein sequence ID" value="AQT23912.1"/>
    <property type="molecule type" value="Genomic_DNA"/>
</dbReference>
<keyword evidence="1" id="KW-0614">Plasmid</keyword>